<reference evidence="1 2" key="1">
    <citation type="submission" date="2021-06" db="EMBL/GenBank/DDBJ databases">
        <authorList>
            <person name="Palmer J.M."/>
        </authorList>
    </citation>
    <scope>NUCLEOTIDE SEQUENCE [LARGE SCALE GENOMIC DNA]</scope>
    <source>
        <strain evidence="1 2">MEX-2019</strain>
        <tissue evidence="1">Muscle</tissue>
    </source>
</reference>
<dbReference type="EMBL" id="JAHHUM010000605">
    <property type="protein sequence ID" value="KAK5618692.1"/>
    <property type="molecule type" value="Genomic_DNA"/>
</dbReference>
<evidence type="ECO:0000313" key="1">
    <source>
        <dbReference type="EMBL" id="KAK5618692.1"/>
    </source>
</evidence>
<proteinExistence type="predicted"/>
<evidence type="ECO:0000313" key="2">
    <source>
        <dbReference type="Proteomes" id="UP001311232"/>
    </source>
</evidence>
<comment type="caution">
    <text evidence="1">The sequence shown here is derived from an EMBL/GenBank/DDBJ whole genome shotgun (WGS) entry which is preliminary data.</text>
</comment>
<organism evidence="1 2">
    <name type="scientific">Crenichthys baileyi</name>
    <name type="common">White River springfish</name>
    <dbReference type="NCBI Taxonomy" id="28760"/>
    <lineage>
        <taxon>Eukaryota</taxon>
        <taxon>Metazoa</taxon>
        <taxon>Chordata</taxon>
        <taxon>Craniata</taxon>
        <taxon>Vertebrata</taxon>
        <taxon>Euteleostomi</taxon>
        <taxon>Actinopterygii</taxon>
        <taxon>Neopterygii</taxon>
        <taxon>Teleostei</taxon>
        <taxon>Neoteleostei</taxon>
        <taxon>Acanthomorphata</taxon>
        <taxon>Ovalentaria</taxon>
        <taxon>Atherinomorphae</taxon>
        <taxon>Cyprinodontiformes</taxon>
        <taxon>Goodeidae</taxon>
        <taxon>Crenichthys</taxon>
    </lineage>
</organism>
<accession>A0AAV9SCW5</accession>
<protein>
    <submittedName>
        <fullName evidence="1">Uncharacterized protein</fullName>
    </submittedName>
</protein>
<dbReference type="AlphaFoldDB" id="A0AAV9SCW5"/>
<dbReference type="Proteomes" id="UP001311232">
    <property type="component" value="Unassembled WGS sequence"/>
</dbReference>
<name>A0AAV9SCW5_9TELE</name>
<sequence>MVLSTGIWAKNHKLKALCVDVLVLCSSVSVHVLNNVSQIFCCVFFPCLPALSSCAELTVSLSGHAGCKMSVGKKGGYDKTEKLWGTFWFTWIKNTKALCNQN</sequence>
<keyword evidence="2" id="KW-1185">Reference proteome</keyword>
<gene>
    <name evidence="1" type="ORF">CRENBAI_013999</name>
</gene>